<keyword evidence="3" id="KW-1185">Reference proteome</keyword>
<dbReference type="PRINTS" id="PR00702">
    <property type="entry name" value="ACRIFLAVINRP"/>
</dbReference>
<dbReference type="InterPro" id="IPR027463">
    <property type="entry name" value="AcrB_DN_DC_subdom"/>
</dbReference>
<dbReference type="SUPFAM" id="SSF82714">
    <property type="entry name" value="Multidrug efflux transporter AcrB TolC docking domain, DN and DC subdomains"/>
    <property type="match status" value="2"/>
</dbReference>
<dbReference type="SUPFAM" id="SSF82866">
    <property type="entry name" value="Multidrug efflux transporter AcrB transmembrane domain"/>
    <property type="match status" value="2"/>
</dbReference>
<dbReference type="PANTHER" id="PTHR32063:SF78">
    <property type="entry name" value="ACRB_ACRD_ACRF FAMILY PROTEIN"/>
    <property type="match status" value="1"/>
</dbReference>
<feature type="transmembrane region" description="Helical" evidence="1">
    <location>
        <begin position="12"/>
        <end position="33"/>
    </location>
</feature>
<dbReference type="SUPFAM" id="SSF82693">
    <property type="entry name" value="Multidrug efflux transporter AcrB pore domain, PN1, PN2, PC1 and PC2 subdomains"/>
    <property type="match status" value="3"/>
</dbReference>
<feature type="transmembrane region" description="Helical" evidence="1">
    <location>
        <begin position="858"/>
        <end position="875"/>
    </location>
</feature>
<feature type="transmembrane region" description="Helical" evidence="1">
    <location>
        <begin position="988"/>
        <end position="1012"/>
    </location>
</feature>
<evidence type="ECO:0000256" key="1">
    <source>
        <dbReference type="SAM" id="Phobius"/>
    </source>
</evidence>
<proteinExistence type="predicted"/>
<accession>A0A0R3KP10</accession>
<dbReference type="RefSeq" id="WP_057840197.1">
    <property type="nucleotide sequence ID" value="NZ_LLXZ01000215.1"/>
</dbReference>
<gene>
    <name evidence="2" type="ORF">CQ12_04125</name>
</gene>
<feature type="transmembrane region" description="Helical" evidence="1">
    <location>
        <begin position="432"/>
        <end position="452"/>
    </location>
</feature>
<evidence type="ECO:0000313" key="3">
    <source>
        <dbReference type="Proteomes" id="UP000050863"/>
    </source>
</evidence>
<dbReference type="Gene3D" id="3.30.2090.10">
    <property type="entry name" value="Multidrug efflux transporter AcrB TolC docking domain, DN and DC subdomains"/>
    <property type="match status" value="2"/>
</dbReference>
<feature type="transmembrane region" description="Helical" evidence="1">
    <location>
        <begin position="464"/>
        <end position="489"/>
    </location>
</feature>
<dbReference type="Proteomes" id="UP000050863">
    <property type="component" value="Unassembled WGS sequence"/>
</dbReference>
<feature type="transmembrane region" description="Helical" evidence="1">
    <location>
        <begin position="525"/>
        <end position="547"/>
    </location>
</feature>
<dbReference type="AlphaFoldDB" id="A0A0R3KP10"/>
<dbReference type="GO" id="GO:0042910">
    <property type="term" value="F:xenobiotic transmembrane transporter activity"/>
    <property type="evidence" value="ECO:0007669"/>
    <property type="project" value="TreeGrafter"/>
</dbReference>
<dbReference type="Gene3D" id="3.30.70.1430">
    <property type="entry name" value="Multidrug efflux transporter AcrB pore domain"/>
    <property type="match status" value="2"/>
</dbReference>
<dbReference type="GO" id="GO:0005886">
    <property type="term" value="C:plasma membrane"/>
    <property type="evidence" value="ECO:0007669"/>
    <property type="project" value="TreeGrafter"/>
</dbReference>
<keyword evidence="1" id="KW-1133">Transmembrane helix</keyword>
<dbReference type="InterPro" id="IPR001036">
    <property type="entry name" value="Acrflvin-R"/>
</dbReference>
<dbReference type="Gene3D" id="1.20.1640.10">
    <property type="entry name" value="Multidrug efflux transporter AcrB transmembrane domain"/>
    <property type="match status" value="2"/>
</dbReference>
<feature type="transmembrane region" description="Helical" evidence="1">
    <location>
        <begin position="361"/>
        <end position="382"/>
    </location>
</feature>
<dbReference type="STRING" id="280332.CQ12_04125"/>
<protein>
    <submittedName>
        <fullName evidence="2">Acriflavine resistance protein B</fullName>
    </submittedName>
</protein>
<dbReference type="Gene3D" id="3.30.70.1320">
    <property type="entry name" value="Multidrug efflux transporter AcrB pore domain like"/>
    <property type="match status" value="1"/>
</dbReference>
<sequence>MASISEPFIRRPVGTTLLAIGLFLIGMVAYAFLPVSAVPNVDFPMIRVFATRPGADPAAMAATVAAPLERRLGQIAGVEQITSTSTLGTASIQLQFSIGRNIDRAARDVQAAINASLIDLPSDLPALPRFRKSNPAATPMFVLALTSKTLTASAMYDVADTVIAQRISQVPGVGEVTVSGADQPAVRIALNPVALSNADIATDDVRLAIINANPLGPVGIFDGGRQSETISTNQQMRTAAEFRDIIIKSAAGNFVRLADVAEIEDSVRNHRSSAAFNKQPAVLIQITKQGDANVIDTVDRIKALLPELKRWLPAGLEISTLVDRTNTIRASVLDMQLTLLAAIFLVMMVVFAFLRRLTPTIAAGVSVPLALAGTCTGMWLAGFSIDNLSLMALAISVGFVVDDAIVMIENMYRNLERGMAPYPAALEGARQIGFTVLAISLSLIAAFTPLIFMDGIAGRLLREFSLTLTFAVLVSTVVSLTITPMICAHYIREAASDRATWFDRLIEGTLSRLVAFYAWTLRAVLGFPFLTLLVFFATIALTVVLYIKIPKGYFPLDDSGLIVGASQASSDTSFQSMIRFQQQLEDAIEADNAVAGVGSILGSMTANRGLFFISLKPPQERPGQSTQIVIDRLRKKLETMPGVRLYMFPAQDIRGGGRQSSSSDYQYTVSSVNVDLLKKWAPIVAKRMETVEGITDISSDRDAAGLQLTLMIDRNAAATLGVRVKDIDDALNNAFAQRQISIVYTQRNQYMVVLEIDPKFQSDPANLDRIFVAGANDAQVPLSAVVRYDRGLASLAINHTQSIPSTTVSFNIASNVPIETAISNIQRAVDELYMPEGIRGSFDGNAGDFNKTSGRQPLLILGALVAMYIVLGVLYESLAHPITIISTLPSAGLGALLALQVTNTPLTVIAFVGIILLIGIVKKNGIMMVDFALDAERNRGLSSAEAIFEACRARFRPILMTTMAALFAGIPLVIATGPGTELRRPLGITIIGGLFVSQILTLYTTPVIYLLIDRLRQKMRSRSTLSPLSTSSPPALR</sequence>
<feature type="transmembrane region" description="Helical" evidence="1">
    <location>
        <begin position="335"/>
        <end position="354"/>
    </location>
</feature>
<dbReference type="Pfam" id="PF00873">
    <property type="entry name" value="ACR_tran"/>
    <property type="match status" value="1"/>
</dbReference>
<keyword evidence="1" id="KW-0812">Transmembrane</keyword>
<organism evidence="2 3">
    <name type="scientific">Bradyrhizobium jicamae</name>
    <dbReference type="NCBI Taxonomy" id="280332"/>
    <lineage>
        <taxon>Bacteria</taxon>
        <taxon>Pseudomonadati</taxon>
        <taxon>Pseudomonadota</taxon>
        <taxon>Alphaproteobacteria</taxon>
        <taxon>Hyphomicrobiales</taxon>
        <taxon>Nitrobacteraceae</taxon>
        <taxon>Bradyrhizobium</taxon>
    </lineage>
</organism>
<reference evidence="2 3" key="1">
    <citation type="submission" date="2014-03" db="EMBL/GenBank/DDBJ databases">
        <title>Bradyrhizobium valentinum sp. nov., isolated from effective nodules of Lupinus mariae-josephae, a lupine endemic of basic-lime soils in Eastern Spain.</title>
        <authorList>
            <person name="Duran D."/>
            <person name="Rey L."/>
            <person name="Navarro A."/>
            <person name="Busquets A."/>
            <person name="Imperial J."/>
            <person name="Ruiz-Argueso T."/>
        </authorList>
    </citation>
    <scope>NUCLEOTIDE SEQUENCE [LARGE SCALE GENOMIC DNA]</scope>
    <source>
        <strain evidence="2 3">PAC68</strain>
    </source>
</reference>
<evidence type="ECO:0000313" key="2">
    <source>
        <dbReference type="EMBL" id="KRQ94725.1"/>
    </source>
</evidence>
<feature type="transmembrane region" description="Helical" evidence="1">
    <location>
        <begin position="895"/>
        <end position="921"/>
    </location>
</feature>
<comment type="caution">
    <text evidence="2">The sequence shown here is derived from an EMBL/GenBank/DDBJ whole genome shotgun (WGS) entry which is preliminary data.</text>
</comment>
<name>A0A0R3KP10_9BRAD</name>
<feature type="transmembrane region" description="Helical" evidence="1">
    <location>
        <begin position="958"/>
        <end position="976"/>
    </location>
</feature>
<dbReference type="PANTHER" id="PTHR32063">
    <property type="match status" value="1"/>
</dbReference>
<keyword evidence="1" id="KW-0472">Membrane</keyword>
<dbReference type="EMBL" id="LLXZ01000215">
    <property type="protein sequence ID" value="KRQ94725.1"/>
    <property type="molecule type" value="Genomic_DNA"/>
</dbReference>
<dbReference type="Gene3D" id="3.30.70.1440">
    <property type="entry name" value="Multidrug efflux transporter AcrB pore domain"/>
    <property type="match status" value="1"/>
</dbReference>
<dbReference type="OrthoDB" id="9807350at2"/>
<feature type="transmembrane region" description="Helical" evidence="1">
    <location>
        <begin position="388"/>
        <end position="412"/>
    </location>
</feature>